<evidence type="ECO:0000313" key="2">
    <source>
        <dbReference type="EMBL" id="ELT97970.1"/>
    </source>
</evidence>
<evidence type="ECO:0000256" key="1">
    <source>
        <dbReference type="SAM" id="MobiDB-lite"/>
    </source>
</evidence>
<dbReference type="AlphaFoldDB" id="R7U481"/>
<protein>
    <submittedName>
        <fullName evidence="2 3">Uncharacterized protein</fullName>
    </submittedName>
</protein>
<feature type="non-terminal residue" evidence="2">
    <location>
        <position position="249"/>
    </location>
</feature>
<reference evidence="3" key="3">
    <citation type="submission" date="2015-06" db="UniProtKB">
        <authorList>
            <consortium name="EnsemblMetazoa"/>
        </authorList>
    </citation>
    <scope>IDENTIFICATION</scope>
</reference>
<feature type="compositionally biased region" description="Basic and acidic residues" evidence="1">
    <location>
        <begin position="202"/>
        <end position="228"/>
    </location>
</feature>
<gene>
    <name evidence="2" type="ORF">CAPTEDRAFT_208945</name>
</gene>
<reference evidence="2 4" key="2">
    <citation type="journal article" date="2013" name="Nature">
        <title>Insights into bilaterian evolution from three spiralian genomes.</title>
        <authorList>
            <person name="Simakov O."/>
            <person name="Marletaz F."/>
            <person name="Cho S.J."/>
            <person name="Edsinger-Gonzales E."/>
            <person name="Havlak P."/>
            <person name="Hellsten U."/>
            <person name="Kuo D.H."/>
            <person name="Larsson T."/>
            <person name="Lv J."/>
            <person name="Arendt D."/>
            <person name="Savage R."/>
            <person name="Osoegawa K."/>
            <person name="de Jong P."/>
            <person name="Grimwood J."/>
            <person name="Chapman J.A."/>
            <person name="Shapiro H."/>
            <person name="Aerts A."/>
            <person name="Otillar R.P."/>
            <person name="Terry A.Y."/>
            <person name="Boore J.L."/>
            <person name="Grigoriev I.V."/>
            <person name="Lindberg D.R."/>
            <person name="Seaver E.C."/>
            <person name="Weisblat D.A."/>
            <person name="Putnam N.H."/>
            <person name="Rokhsar D.S."/>
        </authorList>
    </citation>
    <scope>NUCLEOTIDE SEQUENCE</scope>
    <source>
        <strain evidence="2 4">I ESC-2004</strain>
    </source>
</reference>
<feature type="region of interest" description="Disordered" evidence="1">
    <location>
        <begin position="198"/>
        <end position="233"/>
    </location>
</feature>
<evidence type="ECO:0000313" key="3">
    <source>
        <dbReference type="EnsemblMetazoa" id="CapteP208945"/>
    </source>
</evidence>
<keyword evidence="4" id="KW-1185">Reference proteome</keyword>
<proteinExistence type="predicted"/>
<sequence length="249" mass="29458">ERYHRFYSPLDFIKGILDNIYSGRPAITRVEDSTLLIEYKPLNSSKIKTDWKELDESPDYVRGSIVSVRKELLASPTARIKTKEDLDRWFLMIKRALPVKRMVNGCFQRCAFAESLLSVMGLKTKIVTIYPEKEAYRVKFNPESRYQLDVNWSKHRICAVELPEDHGLYILDFSYEEAIPWSMHPNIYSGNQCNVCDPAEDQEPKSEKSEWRTQQRSDSEYYAPDKPKNGHYFTHMTWDKQNRKWQRSE</sequence>
<dbReference type="EMBL" id="KB308377">
    <property type="protein sequence ID" value="ELT97970.1"/>
    <property type="molecule type" value="Genomic_DNA"/>
</dbReference>
<accession>R7U481</accession>
<dbReference type="Proteomes" id="UP000014760">
    <property type="component" value="Unassembled WGS sequence"/>
</dbReference>
<dbReference type="EnsemblMetazoa" id="CapteT208945">
    <property type="protein sequence ID" value="CapteP208945"/>
    <property type="gene ID" value="CapteG208945"/>
</dbReference>
<organism evidence="2">
    <name type="scientific">Capitella teleta</name>
    <name type="common">Polychaete worm</name>
    <dbReference type="NCBI Taxonomy" id="283909"/>
    <lineage>
        <taxon>Eukaryota</taxon>
        <taxon>Metazoa</taxon>
        <taxon>Spiralia</taxon>
        <taxon>Lophotrochozoa</taxon>
        <taxon>Annelida</taxon>
        <taxon>Polychaeta</taxon>
        <taxon>Sedentaria</taxon>
        <taxon>Scolecida</taxon>
        <taxon>Capitellidae</taxon>
        <taxon>Capitella</taxon>
    </lineage>
</organism>
<feature type="non-terminal residue" evidence="2">
    <location>
        <position position="1"/>
    </location>
</feature>
<dbReference type="EMBL" id="AMQN01049339">
    <property type="status" value="NOT_ANNOTATED_CDS"/>
    <property type="molecule type" value="Genomic_DNA"/>
</dbReference>
<reference evidence="4" key="1">
    <citation type="submission" date="2012-12" db="EMBL/GenBank/DDBJ databases">
        <authorList>
            <person name="Hellsten U."/>
            <person name="Grimwood J."/>
            <person name="Chapman J.A."/>
            <person name="Shapiro H."/>
            <person name="Aerts A."/>
            <person name="Otillar R.P."/>
            <person name="Terry A.Y."/>
            <person name="Boore J.L."/>
            <person name="Simakov O."/>
            <person name="Marletaz F."/>
            <person name="Cho S.-J."/>
            <person name="Edsinger-Gonzales E."/>
            <person name="Havlak P."/>
            <person name="Kuo D.-H."/>
            <person name="Larsson T."/>
            <person name="Lv J."/>
            <person name="Arendt D."/>
            <person name="Savage R."/>
            <person name="Osoegawa K."/>
            <person name="de Jong P."/>
            <person name="Lindberg D.R."/>
            <person name="Seaver E.C."/>
            <person name="Weisblat D.A."/>
            <person name="Putnam N.H."/>
            <person name="Grigoriev I.V."/>
            <person name="Rokhsar D.S."/>
        </authorList>
    </citation>
    <scope>NUCLEOTIDE SEQUENCE</scope>
    <source>
        <strain evidence="4">I ESC-2004</strain>
    </source>
</reference>
<evidence type="ECO:0000313" key="4">
    <source>
        <dbReference type="Proteomes" id="UP000014760"/>
    </source>
</evidence>
<dbReference type="HOGENOM" id="CLU_1118053_0_0_1"/>
<name>R7U481_CAPTE</name>